<dbReference type="PROSITE" id="PS50075">
    <property type="entry name" value="CARRIER"/>
    <property type="match status" value="2"/>
</dbReference>
<dbReference type="InterPro" id="IPR020845">
    <property type="entry name" value="AMP-binding_CS"/>
</dbReference>
<evidence type="ECO:0000313" key="6">
    <source>
        <dbReference type="EMBL" id="MDT0330171.1"/>
    </source>
</evidence>
<dbReference type="PANTHER" id="PTHR45527:SF14">
    <property type="entry name" value="PLIPASTATIN SYNTHASE SUBUNIT B"/>
    <property type="match status" value="1"/>
</dbReference>
<feature type="domain" description="Carrier" evidence="5">
    <location>
        <begin position="2028"/>
        <end position="2103"/>
    </location>
</feature>
<dbReference type="InterPro" id="IPR020806">
    <property type="entry name" value="PKS_PP-bd"/>
</dbReference>
<dbReference type="NCBIfam" id="TIGR01733">
    <property type="entry name" value="AA-adenyl-dom"/>
    <property type="match status" value="2"/>
</dbReference>
<dbReference type="InterPro" id="IPR001031">
    <property type="entry name" value="Thioesterase"/>
</dbReference>
<dbReference type="CDD" id="cd05930">
    <property type="entry name" value="A_NRPS"/>
    <property type="match status" value="1"/>
</dbReference>
<dbReference type="PROSITE" id="PS00012">
    <property type="entry name" value="PHOSPHOPANTETHEINE"/>
    <property type="match status" value="2"/>
</dbReference>
<dbReference type="SUPFAM" id="SSF52777">
    <property type="entry name" value="CoA-dependent acyltransferases"/>
    <property type="match status" value="4"/>
</dbReference>
<dbReference type="SMART" id="SM00823">
    <property type="entry name" value="PKS_PP"/>
    <property type="match status" value="2"/>
</dbReference>
<dbReference type="Pfam" id="PF00501">
    <property type="entry name" value="AMP-binding"/>
    <property type="match status" value="2"/>
</dbReference>
<protein>
    <submittedName>
        <fullName evidence="6">Amino acid adenylation domain-containing protein</fullName>
    </submittedName>
</protein>
<dbReference type="InterPro" id="IPR010071">
    <property type="entry name" value="AA_adenyl_dom"/>
</dbReference>
<proteinExistence type="predicted"/>
<dbReference type="InterPro" id="IPR000873">
    <property type="entry name" value="AMP-dep_synth/lig_dom"/>
</dbReference>
<dbReference type="InterPro" id="IPR029058">
    <property type="entry name" value="AB_hydrolase_fold"/>
</dbReference>
<dbReference type="Gene3D" id="3.40.50.980">
    <property type="match status" value="2"/>
</dbReference>
<dbReference type="Proteomes" id="UP001183390">
    <property type="component" value="Unassembled WGS sequence"/>
</dbReference>
<dbReference type="SMART" id="SM00824">
    <property type="entry name" value="PKS_TE"/>
    <property type="match status" value="1"/>
</dbReference>
<evidence type="ECO:0000256" key="2">
    <source>
        <dbReference type="ARBA" id="ARBA00022450"/>
    </source>
</evidence>
<feature type="domain" description="Carrier" evidence="5">
    <location>
        <begin position="961"/>
        <end position="1035"/>
    </location>
</feature>
<dbReference type="RefSeq" id="WP_311512751.1">
    <property type="nucleotide sequence ID" value="NZ_JAVREP010000011.1"/>
</dbReference>
<keyword evidence="2" id="KW-0596">Phosphopantetheine</keyword>
<dbReference type="InterPro" id="IPR025110">
    <property type="entry name" value="AMP-bd_C"/>
</dbReference>
<dbReference type="SUPFAM" id="SSF53474">
    <property type="entry name" value="alpha/beta-Hydrolases"/>
    <property type="match status" value="1"/>
</dbReference>
<reference evidence="7" key="1">
    <citation type="submission" date="2023-07" db="EMBL/GenBank/DDBJ databases">
        <title>30 novel species of actinomycetes from the DSMZ collection.</title>
        <authorList>
            <person name="Nouioui I."/>
        </authorList>
    </citation>
    <scope>NUCLEOTIDE SEQUENCE [LARGE SCALE GENOMIC DNA]</scope>
    <source>
        <strain evidence="7">DSM 44743</strain>
    </source>
</reference>
<dbReference type="Pfam" id="PF00975">
    <property type="entry name" value="Thioesterase"/>
    <property type="match status" value="1"/>
</dbReference>
<dbReference type="Gene3D" id="3.30.559.30">
    <property type="entry name" value="Nonribosomal peptide synthetase, condensation domain"/>
    <property type="match status" value="2"/>
</dbReference>
<dbReference type="InterPro" id="IPR045851">
    <property type="entry name" value="AMP-bd_C_sf"/>
</dbReference>
<dbReference type="Gene3D" id="3.30.300.30">
    <property type="match status" value="2"/>
</dbReference>
<evidence type="ECO:0000256" key="3">
    <source>
        <dbReference type="ARBA" id="ARBA00022553"/>
    </source>
</evidence>
<dbReference type="Pfam" id="PF00550">
    <property type="entry name" value="PP-binding"/>
    <property type="match status" value="2"/>
</dbReference>
<sequence>MYQEDIWASEERAPGGPQFNVVLHERLAGVRHPALLRASTEHVLHGCDAFRMRFHDEDGTPFVRVAAPGDSRVTVGTVDLSTEDDPAEAVRAWQEQDLYRPLDPRGGPLVHAALLIENAAVVHLHVKAHHIVADAWALNRLSARILADYRRRLDGGADPEPAPPRFADEMARARDYPRSPSYESDRAFHRDNLAGFTPALFPRGGAGRTRRGRHTFVIDGKTVQRILETGCSPFAYLATAVGIWLGRVLRTSDVALGVPFLNRRTDAEREVVGHFANNLPLRLELDEDRPLLESAEVVRRRLRKMRDHERLPLGDIVKEMPATVDGARRPFDVTLSYLRYPHPTPGDGVERTTTIMAPVHEDNALSIMVHAFEDEDDLRIDLDYARDVFDGELTAEAFAGHITELVTKGLDLAELPVSALSMLTVDEYEDLVRHRQGEHAHYPREKTLHGLFQEQAARTPDRPAVHDIATGTSLTFAGLDRRSNQVARRLREQGVGPGTRVAIMAERGPDLLPGLLGVLKAGGAYVPVDPGYPRARIGLLLEDCAPTVVLLGEGTDPDRVPEGNPAHRVVDLYHGSDQPLEPTAESTDIAYVIYTSGSTGRPKGVMVEHHSVINRLAWMQRHYPIGGGDTLLQKTPTGFDVSVWELFWWGIQGAELALLPPGEEKDPRRILDAVADRDVTALHFVPSMLGPFLDLLEEDPEAAARAEGLRWVFCSGEALPAERVNRFNDVFARAQRRGTGPFLVNLYGPTEAAVDVTRYDCPPADAGPLDRVPIGVPVQNTSLYVLGPHGGPQPVGVPGELCIGGVQVARGYLDRPELTREKFVKDPYSPGGRLYRTGDLARLLSDGNIEYLGRIDDQVKIRGNRVELGEVQNALVGLDEVRDAVVIDHTPPGRGTSLVAYYVAAAELAPAQTSARLGHSLPDYMIPAHYVRIDRIPLTPNGKADRRALPRPTVAPSGGGALGTPTESALAAVFGEVLGVRSVGAEDDYYALGGDSITMLRIRALAERAGIGFDLSDLVRNPTVRGLAEVIDRRGGARSRDSAEQEPFALVSHLDRARLEGRADAFPTTRLQLGLLFHSRESRESAVYKDVFRYSVEMPWDERHFRAAFDRLVARHPALRSSFDLTAHSEPLQIVDRDAPSEGLEVTDLRGVPARDAEERVVGHMRERRLHDYVFDRAPLYLFHAFVRDDTVELVFSFHHALLDGGSVANLVSELLRDHLHACGLAIEPVDGTALPSPALHAADERAAIASEESRAFWRERLTGATPPALEGFRTHEPPGDESPIVREVPLPEDLTDAIGALAGAHRVPVKSVLFAAHALTLSVMAGQDDLCTGLVSHGRPDVEDGERVCGLFLNTLPLRFAFGNGTWLDAVLHAAEVEREAYPHRRVPLEVIQRDLGGTTLVDTAFNYIHFRQLGAVLGLPGVRDHGFTAWEETNFALLVNAMTDPVEGRTRLRMDFSGRTFTADQADLFAATYTAILRRIADAPLEDTDPSFLAPEPPAAPSRSLEPVSVVRAFEERTQAAPRAAAVVFDGGSWTYSELADVSERVARTLLSVGVSPGDRVGIAMERSPEAVAVLLGVARAGCSAVPLDISYPAERLRVMVEQSAPERVIVGEAHEHLLEDGSVVLPAESLFDGTAALLRHAPAPLPDVFPQDEAYLLFTSGSTGAPKGVSMPHRSLANLVAWQNGVPSGAVGGRTLQYAPLSFDVSFQELYSTLCGGGTLVVIAEELRRDIPRLLARIDEAGVERVHMPYVALQRFAEAATVLGTVPRSLKVIVTSGEQLRVTEEIRGLCRALGDDVILENQYGPTESHVVTAHALTGDPGRFPALPPIGRPIDGARVLVLDPEGRPSPLGGKGEIHLGGVCLASGYAGRPDLTEERFVADPTREGERLYRTGDVGMVMPGGEVVCLGRSDRQVKVRGYRVEPAEVEIAMAEEAASLANEIAEVAVVARSREAGETFLAAYLVSGGEGPDIDDLRSRLRSRLPDHMVPAHFELIPEMPTTPSGKRDDAALVRRPLAAPARGPVTPPRTDEERVLTAMMAELLGRSDIGVHENLFDAGASSITAMRLAVLIEQRFGAPMPLSRLIAAPTIAALARELPSSRGGEQRGGDDFDPLVPIRTEGNAAPLFYVHPMGGNVLCYVRFAKHLPEDRPLYAFQAFGADAGTEPVRGMEEIARRYIAAMRRVQPEGPYHIGGWSFGGFVAFEMARQLRAAGQEVGSLVVLDTTALGDDRDGRVDDDALIAWFFWELLWLERGGESPEAVIPDSARTLDEKFEYITRLAVEEGVLPPGGTDIIVRRLFRLYEANWRSAFDYRPEVVDQDMVLVRARQPLPEVLLSMHTAIGSMHADVANGWRERVSGRLSVVEVDGDHLTIMEEPYVADVVTAVLDAAGRINGETE</sequence>
<dbReference type="Gene3D" id="3.40.50.12780">
    <property type="entry name" value="N-terminal domain of ligase-like"/>
    <property type="match status" value="1"/>
</dbReference>
<comment type="caution">
    <text evidence="6">The sequence shown here is derived from an EMBL/GenBank/DDBJ whole genome shotgun (WGS) entry which is preliminary data.</text>
</comment>
<evidence type="ECO:0000256" key="1">
    <source>
        <dbReference type="ARBA" id="ARBA00001957"/>
    </source>
</evidence>
<dbReference type="Gene3D" id="2.30.38.10">
    <property type="entry name" value="Luciferase, Domain 3"/>
    <property type="match status" value="1"/>
</dbReference>
<feature type="region of interest" description="Disordered" evidence="4">
    <location>
        <begin position="942"/>
        <end position="962"/>
    </location>
</feature>
<keyword evidence="7" id="KW-1185">Reference proteome</keyword>
<accession>A0ABU2ME22</accession>
<dbReference type="Pfam" id="PF00668">
    <property type="entry name" value="Condensation"/>
    <property type="match status" value="2"/>
</dbReference>
<evidence type="ECO:0000313" key="7">
    <source>
        <dbReference type="Proteomes" id="UP001183390"/>
    </source>
</evidence>
<comment type="cofactor">
    <cofactor evidence="1">
        <name>pantetheine 4'-phosphate</name>
        <dbReference type="ChEBI" id="CHEBI:47942"/>
    </cofactor>
</comment>
<dbReference type="InterPro" id="IPR023213">
    <property type="entry name" value="CAT-like_dom_sf"/>
</dbReference>
<dbReference type="Gene3D" id="3.30.559.10">
    <property type="entry name" value="Chloramphenicol acetyltransferase-like domain"/>
    <property type="match status" value="2"/>
</dbReference>
<dbReference type="InterPro" id="IPR020802">
    <property type="entry name" value="TesA-like"/>
</dbReference>
<dbReference type="EMBL" id="JAVREP010000011">
    <property type="protein sequence ID" value="MDT0330171.1"/>
    <property type="molecule type" value="Genomic_DNA"/>
</dbReference>
<dbReference type="InterPro" id="IPR001242">
    <property type="entry name" value="Condensation_dom"/>
</dbReference>
<name>A0ABU2ME22_9ACTN</name>
<dbReference type="InterPro" id="IPR009081">
    <property type="entry name" value="PP-bd_ACP"/>
</dbReference>
<dbReference type="InterPro" id="IPR006162">
    <property type="entry name" value="Ppantetheine_attach_site"/>
</dbReference>
<dbReference type="SUPFAM" id="SSF56801">
    <property type="entry name" value="Acetyl-CoA synthetase-like"/>
    <property type="match status" value="2"/>
</dbReference>
<dbReference type="PROSITE" id="PS00455">
    <property type="entry name" value="AMP_BINDING"/>
    <property type="match status" value="2"/>
</dbReference>
<dbReference type="Gene3D" id="3.40.50.1820">
    <property type="entry name" value="alpha/beta hydrolase"/>
    <property type="match status" value="1"/>
</dbReference>
<dbReference type="SUPFAM" id="SSF47336">
    <property type="entry name" value="ACP-like"/>
    <property type="match status" value="2"/>
</dbReference>
<dbReference type="InterPro" id="IPR042099">
    <property type="entry name" value="ANL_N_sf"/>
</dbReference>
<dbReference type="Gene3D" id="1.10.1200.10">
    <property type="entry name" value="ACP-like"/>
    <property type="match status" value="2"/>
</dbReference>
<keyword evidence="3" id="KW-0597">Phosphoprotein</keyword>
<evidence type="ECO:0000259" key="5">
    <source>
        <dbReference type="PROSITE" id="PS50075"/>
    </source>
</evidence>
<dbReference type="InterPro" id="IPR036736">
    <property type="entry name" value="ACP-like_sf"/>
</dbReference>
<organism evidence="6 7">
    <name type="scientific">Nocardiopsis lambiniae</name>
    <dbReference type="NCBI Taxonomy" id="3075539"/>
    <lineage>
        <taxon>Bacteria</taxon>
        <taxon>Bacillati</taxon>
        <taxon>Actinomycetota</taxon>
        <taxon>Actinomycetes</taxon>
        <taxon>Streptosporangiales</taxon>
        <taxon>Nocardiopsidaceae</taxon>
        <taxon>Nocardiopsis</taxon>
    </lineage>
</organism>
<dbReference type="PANTHER" id="PTHR45527">
    <property type="entry name" value="NONRIBOSOMAL PEPTIDE SYNTHETASE"/>
    <property type="match status" value="1"/>
</dbReference>
<dbReference type="Pfam" id="PF13193">
    <property type="entry name" value="AMP-binding_C"/>
    <property type="match status" value="2"/>
</dbReference>
<gene>
    <name evidence="6" type="ORF">RM479_17295</name>
</gene>
<evidence type="ECO:0000256" key="4">
    <source>
        <dbReference type="SAM" id="MobiDB-lite"/>
    </source>
</evidence>